<evidence type="ECO:0000256" key="6">
    <source>
        <dbReference type="SAM" id="Coils"/>
    </source>
</evidence>
<dbReference type="GO" id="GO:0016279">
    <property type="term" value="F:protein-lysine N-methyltransferase activity"/>
    <property type="evidence" value="ECO:0007669"/>
    <property type="project" value="UniProtKB-UniRule"/>
</dbReference>
<evidence type="ECO:0000256" key="3">
    <source>
        <dbReference type="ARBA" id="ARBA00022603"/>
    </source>
</evidence>
<feature type="region of interest" description="Disordered" evidence="7">
    <location>
        <begin position="182"/>
        <end position="212"/>
    </location>
</feature>
<keyword evidence="3 5" id="KW-0489">Methyltransferase</keyword>
<dbReference type="GO" id="GO:0032259">
    <property type="term" value="P:methylation"/>
    <property type="evidence" value="ECO:0007669"/>
    <property type="project" value="UniProtKB-KW"/>
</dbReference>
<organism evidence="8 9">
    <name type="scientific">Pyronema omphalodes (strain CBS 100304)</name>
    <name type="common">Pyronema confluens</name>
    <dbReference type="NCBI Taxonomy" id="1076935"/>
    <lineage>
        <taxon>Eukaryota</taxon>
        <taxon>Fungi</taxon>
        <taxon>Dikarya</taxon>
        <taxon>Ascomycota</taxon>
        <taxon>Pezizomycotina</taxon>
        <taxon>Pezizomycetes</taxon>
        <taxon>Pezizales</taxon>
        <taxon>Pyronemataceae</taxon>
        <taxon>Pyronema</taxon>
    </lineage>
</organism>
<keyword evidence="2 5" id="KW-0963">Cytoplasm</keyword>
<dbReference type="PANTHER" id="PTHR13200">
    <property type="entry name" value="EEF1A LYSINE METHYLTRANSFERASE 1"/>
    <property type="match status" value="1"/>
</dbReference>
<dbReference type="GO" id="GO:0005737">
    <property type="term" value="C:cytoplasm"/>
    <property type="evidence" value="ECO:0007669"/>
    <property type="project" value="UniProtKB-SubCell"/>
</dbReference>
<dbReference type="InterPro" id="IPR002052">
    <property type="entry name" value="DNA_methylase_N6_adenine_CS"/>
</dbReference>
<sequence>MIEETNQDVPVRLPADTLNLLAEFMKEKDEQERRFEDLKKKAEQDHEDRIASMLDFTEDWNQSQFWYEEKTACELAESLMEGATDDMVIGLVSAPTVYVKLREWKQTGKISKNITIKLFEYDQRFAVFKDDFVAYDFQRPLHGLPSELKGKFDRVLIDPPFLSEDCQTKTALTVRWLTKPWTPVSTTTSSSSSDSDNSATSDSNNSTPVQRTRIMTCTGERMKDIVRKLYKQAGIQITTLEVRHANQLNNDFRCYANWENKYWGFNMEE</sequence>
<reference evidence="8 9" key="1">
    <citation type="journal article" date="2013" name="PLoS Genet.">
        <title>The genome and development-dependent transcriptomes of Pyronema confluens: a window into fungal evolution.</title>
        <authorList>
            <person name="Traeger S."/>
            <person name="Altegoer F."/>
            <person name="Freitag M."/>
            <person name="Gabaldon T."/>
            <person name="Kempken F."/>
            <person name="Kumar A."/>
            <person name="Marcet-Houben M."/>
            <person name="Poggeler S."/>
            <person name="Stajich J.E."/>
            <person name="Nowrousian M."/>
        </authorList>
    </citation>
    <scope>NUCLEOTIDE SEQUENCE [LARGE SCALE GENOMIC DNA]</scope>
    <source>
        <strain evidence="9">CBS 100304</strain>
        <tissue evidence="8">Vegetative mycelium</tissue>
    </source>
</reference>
<dbReference type="EMBL" id="HF936418">
    <property type="protein sequence ID" value="CCX16460.1"/>
    <property type="molecule type" value="Genomic_DNA"/>
</dbReference>
<dbReference type="EC" id="2.1.1.-" evidence="5"/>
<name>U4LPA3_PYROM</name>
<comment type="function">
    <text evidence="5">S-adenosyl-L-methionine-dependent protein-lysine N-methyltransferase that trimethylates elongation factor 1-alpha at 'Lys-79'.</text>
</comment>
<dbReference type="GO" id="GO:0003676">
    <property type="term" value="F:nucleic acid binding"/>
    <property type="evidence" value="ECO:0007669"/>
    <property type="project" value="InterPro"/>
</dbReference>
<keyword evidence="9" id="KW-1185">Reference proteome</keyword>
<dbReference type="InterPro" id="IPR019369">
    <property type="entry name" value="Efm5/EEF1AKMT1"/>
</dbReference>
<dbReference type="PANTHER" id="PTHR13200:SF0">
    <property type="entry name" value="EEF1A LYSINE METHYLTRANSFERASE 1"/>
    <property type="match status" value="1"/>
</dbReference>
<proteinExistence type="inferred from homology"/>
<accession>U4LPA3</accession>
<feature type="compositionally biased region" description="Low complexity" evidence="7">
    <location>
        <begin position="185"/>
        <end position="207"/>
    </location>
</feature>
<dbReference type="eggNOG" id="KOG3350">
    <property type="taxonomic scope" value="Eukaryota"/>
</dbReference>
<dbReference type="AlphaFoldDB" id="U4LPA3"/>
<protein>
    <recommendedName>
        <fullName evidence="5">Protein-lysine N-methyltransferase EFM5</fullName>
        <ecNumber evidence="5">2.1.1.-</ecNumber>
    </recommendedName>
    <alternativeName>
        <fullName evidence="5">Elongation factor methyltransferase 5</fullName>
    </alternativeName>
</protein>
<evidence type="ECO:0000313" key="9">
    <source>
        <dbReference type="Proteomes" id="UP000018144"/>
    </source>
</evidence>
<evidence type="ECO:0000313" key="8">
    <source>
        <dbReference type="EMBL" id="CCX16460.1"/>
    </source>
</evidence>
<dbReference type="Proteomes" id="UP000018144">
    <property type="component" value="Unassembled WGS sequence"/>
</dbReference>
<dbReference type="OMA" id="CNFRPEH"/>
<evidence type="ECO:0000256" key="7">
    <source>
        <dbReference type="SAM" id="MobiDB-lite"/>
    </source>
</evidence>
<gene>
    <name evidence="5" type="primary">EFM5</name>
    <name evidence="8" type="ORF">PCON_03103</name>
</gene>
<evidence type="ECO:0000256" key="4">
    <source>
        <dbReference type="ARBA" id="ARBA00022679"/>
    </source>
</evidence>
<evidence type="ECO:0000256" key="2">
    <source>
        <dbReference type="ARBA" id="ARBA00022490"/>
    </source>
</evidence>
<dbReference type="PROSITE" id="PS00092">
    <property type="entry name" value="N6_MTASE"/>
    <property type="match status" value="1"/>
</dbReference>
<comment type="subcellular location">
    <subcellularLocation>
        <location evidence="1 5">Cytoplasm</location>
    </subcellularLocation>
</comment>
<keyword evidence="6" id="KW-0175">Coiled coil</keyword>
<feature type="coiled-coil region" evidence="6">
    <location>
        <begin position="21"/>
        <end position="48"/>
    </location>
</feature>
<evidence type="ECO:0000256" key="5">
    <source>
        <dbReference type="HAMAP-Rule" id="MF_03187"/>
    </source>
</evidence>
<dbReference type="HAMAP" id="MF_03187">
    <property type="entry name" value="Methyltr_EFM5"/>
    <property type="match status" value="1"/>
</dbReference>
<evidence type="ECO:0000256" key="1">
    <source>
        <dbReference type="ARBA" id="ARBA00004496"/>
    </source>
</evidence>
<dbReference type="STRING" id="1076935.U4LPA3"/>
<keyword evidence="4 5" id="KW-0808">Transferase</keyword>
<dbReference type="InterPro" id="IPR041370">
    <property type="entry name" value="Mlase_EEF1AKMT1/ZCCHC4"/>
</dbReference>
<dbReference type="OrthoDB" id="206354at2759"/>
<dbReference type="Pfam" id="PF10237">
    <property type="entry name" value="N6-adenineMlase"/>
    <property type="match status" value="1"/>
</dbReference>
<comment type="similarity">
    <text evidence="5">Belongs to the class I-like SAM-binding methyltransferase superfamily. EFM5 family.</text>
</comment>